<gene>
    <name evidence="2" type="ORF">ECRASSUSDP1_LOCUS4511</name>
</gene>
<comment type="caution">
    <text evidence="2">The sequence shown here is derived from an EMBL/GenBank/DDBJ whole genome shotgun (WGS) entry which is preliminary data.</text>
</comment>
<dbReference type="Proteomes" id="UP001295684">
    <property type="component" value="Unassembled WGS sequence"/>
</dbReference>
<name>A0AAD1X9Z1_EUPCR</name>
<evidence type="ECO:0000256" key="1">
    <source>
        <dbReference type="SAM" id="MobiDB-lite"/>
    </source>
</evidence>
<reference evidence="2" key="1">
    <citation type="submission" date="2023-07" db="EMBL/GenBank/DDBJ databases">
        <authorList>
            <consortium name="AG Swart"/>
            <person name="Singh M."/>
            <person name="Singh A."/>
            <person name="Seah K."/>
            <person name="Emmerich C."/>
        </authorList>
    </citation>
    <scope>NUCLEOTIDE SEQUENCE</scope>
    <source>
        <strain evidence="2">DP1</strain>
    </source>
</reference>
<organism evidence="2 3">
    <name type="scientific">Euplotes crassus</name>
    <dbReference type="NCBI Taxonomy" id="5936"/>
    <lineage>
        <taxon>Eukaryota</taxon>
        <taxon>Sar</taxon>
        <taxon>Alveolata</taxon>
        <taxon>Ciliophora</taxon>
        <taxon>Intramacronucleata</taxon>
        <taxon>Spirotrichea</taxon>
        <taxon>Hypotrichia</taxon>
        <taxon>Euplotida</taxon>
        <taxon>Euplotidae</taxon>
        <taxon>Moneuplotes</taxon>
    </lineage>
</organism>
<dbReference type="AlphaFoldDB" id="A0AAD1X9Z1"/>
<dbReference type="EMBL" id="CAMPGE010004337">
    <property type="protein sequence ID" value="CAI2363181.1"/>
    <property type="molecule type" value="Genomic_DNA"/>
</dbReference>
<evidence type="ECO:0000313" key="2">
    <source>
        <dbReference type="EMBL" id="CAI2363181.1"/>
    </source>
</evidence>
<proteinExistence type="predicted"/>
<keyword evidence="3" id="KW-1185">Reference proteome</keyword>
<feature type="region of interest" description="Disordered" evidence="1">
    <location>
        <begin position="41"/>
        <end position="60"/>
    </location>
</feature>
<protein>
    <submittedName>
        <fullName evidence="2">Uncharacterized protein</fullName>
    </submittedName>
</protein>
<evidence type="ECO:0000313" key="3">
    <source>
        <dbReference type="Proteomes" id="UP001295684"/>
    </source>
</evidence>
<accession>A0AAD1X9Z1</accession>
<sequence length="374" mass="43511">MGNNLCFSSCGLGKRRGDLDSISSKSRALYESFGSSENDAPYFHGYQGRPGRSDSSKYTPPESSIMNNKYFHPISTNRELSKLLNLHTLPVLNNNKFYREKISEYTEKLKINNTEKEKYSKLYRKIKEPQEGKESGPHDYEAIEEDKSATLVIEVISAWNKNHNKVKPKYTPVVEIMKLTNDIDKPDDIFKFNSKDYIEENGQYVWSKICKMKFDQNSSNSNKNIKISFYRKESGFSKTQIGSSHTISVLSALKNQDVNYRTFEFGVDDQQWNVFTRIQYIYNKEALYKQILLRLEERGEMLKEVIDRYKEQREKKNLGMRYTFKRHLSNSNLDSNMSRYSSKKLSSKSPSHYAGYYSSTKSLSNDRSLNTITG</sequence>